<gene>
    <name evidence="1" type="ORF">TR109992</name>
</gene>
<organism evidence="1">
    <name type="scientific">Schistocephalus solidus</name>
    <name type="common">Tapeworm</name>
    <dbReference type="NCBI Taxonomy" id="70667"/>
    <lineage>
        <taxon>Eukaryota</taxon>
        <taxon>Metazoa</taxon>
        <taxon>Spiralia</taxon>
        <taxon>Lophotrochozoa</taxon>
        <taxon>Platyhelminthes</taxon>
        <taxon>Cestoda</taxon>
        <taxon>Eucestoda</taxon>
        <taxon>Diphyllobothriidea</taxon>
        <taxon>Diphyllobothriidae</taxon>
        <taxon>Schistocephalus</taxon>
    </lineage>
</organism>
<dbReference type="AlphaFoldDB" id="A0A0X3P7U0"/>
<evidence type="ECO:0000313" key="1">
    <source>
        <dbReference type="EMBL" id="JAP47929.1"/>
    </source>
</evidence>
<accession>A0A0X3P7U0</accession>
<name>A0A0X3P7U0_SCHSO</name>
<proteinExistence type="predicted"/>
<dbReference type="EMBL" id="GEEE01015296">
    <property type="protein sequence ID" value="JAP47929.1"/>
    <property type="molecule type" value="Transcribed_RNA"/>
</dbReference>
<protein>
    <submittedName>
        <fullName evidence="1">Uncharacterized protein</fullName>
    </submittedName>
</protein>
<reference evidence="1" key="1">
    <citation type="submission" date="2016-01" db="EMBL/GenBank/DDBJ databases">
        <title>Reference transcriptome for the parasite Schistocephalus solidus: insights into the molecular evolution of parasitism.</title>
        <authorList>
            <person name="Hebert F.O."/>
            <person name="Grambauer S."/>
            <person name="Barber I."/>
            <person name="Landry C.R."/>
            <person name="Aubin-Horth N."/>
        </authorList>
    </citation>
    <scope>NUCLEOTIDE SEQUENCE</scope>
</reference>
<sequence>MRLMASEILLTFLRDWSRLGHGTGDPQLSFWVSESPIILFRLSGRFQWTLTAENATIVRRMNAISKDATHLTEPGNTSKSNEAAILMIGVNNSPARELLESLCSRLQSIKKHNDLPLHLHYLNCMNRVISHMGIARSAWLPLKLSE</sequence>